<dbReference type="Gramene" id="mRNA:HanXRQr2_Chr09g0388081">
    <property type="protein sequence ID" value="CDS:HanXRQr2_Chr09g0388081.1"/>
    <property type="gene ID" value="HanXRQr2_Chr09g0388081"/>
</dbReference>
<proteinExistence type="predicted"/>
<comment type="caution">
    <text evidence="2">The sequence shown here is derived from an EMBL/GenBank/DDBJ whole genome shotgun (WGS) entry which is preliminary data.</text>
</comment>
<feature type="region of interest" description="Disordered" evidence="1">
    <location>
        <begin position="1"/>
        <end position="20"/>
    </location>
</feature>
<reference evidence="2" key="2">
    <citation type="submission" date="2020-06" db="EMBL/GenBank/DDBJ databases">
        <title>Helianthus annuus Genome sequencing and assembly Release 2.</title>
        <authorList>
            <person name="Gouzy J."/>
            <person name="Langlade N."/>
            <person name="Munos S."/>
        </authorList>
    </citation>
    <scope>NUCLEOTIDE SEQUENCE</scope>
    <source>
        <tissue evidence="2">Leaves</tissue>
    </source>
</reference>
<evidence type="ECO:0000256" key="1">
    <source>
        <dbReference type="SAM" id="MobiDB-lite"/>
    </source>
</evidence>
<reference evidence="2" key="1">
    <citation type="journal article" date="2017" name="Nature">
        <title>The sunflower genome provides insights into oil metabolism, flowering and Asterid evolution.</title>
        <authorList>
            <person name="Badouin H."/>
            <person name="Gouzy J."/>
            <person name="Grassa C.J."/>
            <person name="Murat F."/>
            <person name="Staton S.E."/>
            <person name="Cottret L."/>
            <person name="Lelandais-Briere C."/>
            <person name="Owens G.L."/>
            <person name="Carrere S."/>
            <person name="Mayjonade B."/>
            <person name="Legrand L."/>
            <person name="Gill N."/>
            <person name="Kane N.C."/>
            <person name="Bowers J.E."/>
            <person name="Hubner S."/>
            <person name="Bellec A."/>
            <person name="Berard A."/>
            <person name="Berges H."/>
            <person name="Blanchet N."/>
            <person name="Boniface M.C."/>
            <person name="Brunel D."/>
            <person name="Catrice O."/>
            <person name="Chaidir N."/>
            <person name="Claudel C."/>
            <person name="Donnadieu C."/>
            <person name="Faraut T."/>
            <person name="Fievet G."/>
            <person name="Helmstetter N."/>
            <person name="King M."/>
            <person name="Knapp S.J."/>
            <person name="Lai Z."/>
            <person name="Le Paslier M.C."/>
            <person name="Lippi Y."/>
            <person name="Lorenzon L."/>
            <person name="Mandel J.R."/>
            <person name="Marage G."/>
            <person name="Marchand G."/>
            <person name="Marquand E."/>
            <person name="Bret-Mestries E."/>
            <person name="Morien E."/>
            <person name="Nambeesan S."/>
            <person name="Nguyen T."/>
            <person name="Pegot-Espagnet P."/>
            <person name="Pouilly N."/>
            <person name="Raftis F."/>
            <person name="Sallet E."/>
            <person name="Schiex T."/>
            <person name="Thomas J."/>
            <person name="Vandecasteele C."/>
            <person name="Vares D."/>
            <person name="Vear F."/>
            <person name="Vautrin S."/>
            <person name="Crespi M."/>
            <person name="Mangin B."/>
            <person name="Burke J.M."/>
            <person name="Salse J."/>
            <person name="Munos S."/>
            <person name="Vincourt P."/>
            <person name="Rieseberg L.H."/>
            <person name="Langlade N.B."/>
        </authorList>
    </citation>
    <scope>NUCLEOTIDE SEQUENCE</scope>
    <source>
        <tissue evidence="2">Leaves</tissue>
    </source>
</reference>
<dbReference type="EMBL" id="MNCJ02000324">
    <property type="protein sequence ID" value="KAF5790862.1"/>
    <property type="molecule type" value="Genomic_DNA"/>
</dbReference>
<evidence type="ECO:0000313" key="2">
    <source>
        <dbReference type="EMBL" id="KAF5790862.1"/>
    </source>
</evidence>
<sequence>MAEEMIGVNNGGGGQGEVEGFGTEVMDDDFFVGWAKAVADGHVEGGFGCRCGVHVVEETKE</sequence>
<dbReference type="AlphaFoldDB" id="A0A9K3I676"/>
<keyword evidence="3" id="KW-1185">Reference proteome</keyword>
<evidence type="ECO:0000313" key="3">
    <source>
        <dbReference type="Proteomes" id="UP000215914"/>
    </source>
</evidence>
<protein>
    <submittedName>
        <fullName evidence="2">Uncharacterized protein</fullName>
    </submittedName>
</protein>
<feature type="compositionally biased region" description="Gly residues" evidence="1">
    <location>
        <begin position="9"/>
        <end position="19"/>
    </location>
</feature>
<dbReference type="Proteomes" id="UP000215914">
    <property type="component" value="Unassembled WGS sequence"/>
</dbReference>
<name>A0A9K3I676_HELAN</name>
<accession>A0A9K3I676</accession>
<gene>
    <name evidence="2" type="ORF">HanXRQr2_Chr09g0388081</name>
</gene>
<organism evidence="2 3">
    <name type="scientific">Helianthus annuus</name>
    <name type="common">Common sunflower</name>
    <dbReference type="NCBI Taxonomy" id="4232"/>
    <lineage>
        <taxon>Eukaryota</taxon>
        <taxon>Viridiplantae</taxon>
        <taxon>Streptophyta</taxon>
        <taxon>Embryophyta</taxon>
        <taxon>Tracheophyta</taxon>
        <taxon>Spermatophyta</taxon>
        <taxon>Magnoliopsida</taxon>
        <taxon>eudicotyledons</taxon>
        <taxon>Gunneridae</taxon>
        <taxon>Pentapetalae</taxon>
        <taxon>asterids</taxon>
        <taxon>campanulids</taxon>
        <taxon>Asterales</taxon>
        <taxon>Asteraceae</taxon>
        <taxon>Asteroideae</taxon>
        <taxon>Heliantheae alliance</taxon>
        <taxon>Heliantheae</taxon>
        <taxon>Helianthus</taxon>
    </lineage>
</organism>